<evidence type="ECO:0000313" key="3">
    <source>
        <dbReference type="EMBL" id="PAV88952.1"/>
    </source>
</evidence>
<protein>
    <recommendedName>
        <fullName evidence="2">F-box domain-containing protein</fullName>
    </recommendedName>
</protein>
<accession>A0A2A2LRU8</accession>
<dbReference type="InterPro" id="IPR001810">
    <property type="entry name" value="F-box_dom"/>
</dbReference>
<sequence length="413" mass="47974">MILDVLPLELMREVLLDLPTVDIIQTVKCTHRLHHFAKVDKALGRRLQNRISELDLDLCHCGTCADCGNRPLGLRLYTRFRQANDATQWNINSSEFGVKDRCKYRYIDGRTQEIEPSLLDHPSFLYDNYLLRGFEDGINFFINNDSLDEAIANCGKLFNILTKFCVVRKLELTIYNNDNHMWDKMNAFFNANPPDVRVQPHVVTHSGINLDDFLTGSIFSNGLAEIMILNEFTSTLTNAYHEVFRRTPDVSFVGMDLPYTYEDLFGFFKDTKRLSLHSTTHITKQEICQLVQHFYEVKQDEERMIEIDLNEYPLVEDILTLIPKEAYKLHLKRSPVLGSEPKVINWVEMTDRFGGTWAMMDMGSCYDEEMDESFLRICSMKYFIEENMNELSDQSDSDQSDSDQFDSDQSDSD</sequence>
<reference evidence="3 4" key="1">
    <citation type="journal article" date="2017" name="Curr. Biol.">
        <title>Genome architecture and evolution of a unichromosomal asexual nematode.</title>
        <authorList>
            <person name="Fradin H."/>
            <person name="Zegar C."/>
            <person name="Gutwein M."/>
            <person name="Lucas J."/>
            <person name="Kovtun M."/>
            <person name="Corcoran D."/>
            <person name="Baugh L.R."/>
            <person name="Kiontke K."/>
            <person name="Gunsalus K."/>
            <person name="Fitch D.H."/>
            <person name="Piano F."/>
        </authorList>
    </citation>
    <scope>NUCLEOTIDE SEQUENCE [LARGE SCALE GENOMIC DNA]</scope>
    <source>
        <strain evidence="3">PF1309</strain>
    </source>
</reference>
<gene>
    <name evidence="3" type="ORF">WR25_24386</name>
</gene>
<evidence type="ECO:0000313" key="4">
    <source>
        <dbReference type="Proteomes" id="UP000218231"/>
    </source>
</evidence>
<name>A0A2A2LRU8_9BILA</name>
<dbReference type="PROSITE" id="PS50181">
    <property type="entry name" value="FBOX"/>
    <property type="match status" value="1"/>
</dbReference>
<evidence type="ECO:0000259" key="2">
    <source>
        <dbReference type="PROSITE" id="PS50181"/>
    </source>
</evidence>
<feature type="compositionally biased region" description="Acidic residues" evidence="1">
    <location>
        <begin position="393"/>
        <end position="413"/>
    </location>
</feature>
<dbReference type="AlphaFoldDB" id="A0A2A2LRU8"/>
<organism evidence="3 4">
    <name type="scientific">Diploscapter pachys</name>
    <dbReference type="NCBI Taxonomy" id="2018661"/>
    <lineage>
        <taxon>Eukaryota</taxon>
        <taxon>Metazoa</taxon>
        <taxon>Ecdysozoa</taxon>
        <taxon>Nematoda</taxon>
        <taxon>Chromadorea</taxon>
        <taxon>Rhabditida</taxon>
        <taxon>Rhabditina</taxon>
        <taxon>Rhabditomorpha</taxon>
        <taxon>Rhabditoidea</taxon>
        <taxon>Rhabditidae</taxon>
        <taxon>Diploscapter</taxon>
    </lineage>
</organism>
<comment type="caution">
    <text evidence="3">The sequence shown here is derived from an EMBL/GenBank/DDBJ whole genome shotgun (WGS) entry which is preliminary data.</text>
</comment>
<feature type="region of interest" description="Disordered" evidence="1">
    <location>
        <begin position="390"/>
        <end position="413"/>
    </location>
</feature>
<evidence type="ECO:0000256" key="1">
    <source>
        <dbReference type="SAM" id="MobiDB-lite"/>
    </source>
</evidence>
<keyword evidence="4" id="KW-1185">Reference proteome</keyword>
<proteinExistence type="predicted"/>
<dbReference type="EMBL" id="LIAE01006483">
    <property type="protein sequence ID" value="PAV88952.1"/>
    <property type="molecule type" value="Genomic_DNA"/>
</dbReference>
<feature type="domain" description="F-box" evidence="2">
    <location>
        <begin position="1"/>
        <end position="47"/>
    </location>
</feature>
<dbReference type="Proteomes" id="UP000218231">
    <property type="component" value="Unassembled WGS sequence"/>
</dbReference>